<evidence type="ECO:0000313" key="3">
    <source>
        <dbReference type="Proteomes" id="UP000297549"/>
    </source>
</evidence>
<reference evidence="2 3" key="1">
    <citation type="submission" date="2019-04" db="EMBL/GenBank/DDBJ databases">
        <authorList>
            <person name="Feng G."/>
            <person name="Zhang J."/>
            <person name="Zhu H."/>
        </authorList>
    </citation>
    <scope>NUCLEOTIDE SEQUENCE [LARGE SCALE GENOMIC DNA]</scope>
    <source>
        <strain evidence="2 3">JCM 31653</strain>
    </source>
</reference>
<keyword evidence="3" id="KW-1185">Reference proteome</keyword>
<accession>A0A4Z0PVU6</accession>
<sequence length="60" mass="6559">MGRITCALLAAIVGIAAFRKFDFETLRFENTGLGILYVAAFVFFVVVAVRSKGDAEKSEK</sequence>
<evidence type="ECO:0000313" key="2">
    <source>
        <dbReference type="EMBL" id="TGE21386.1"/>
    </source>
</evidence>
<gene>
    <name evidence="2" type="ORF">E5K00_13940</name>
</gene>
<comment type="caution">
    <text evidence="2">The sequence shown here is derived from an EMBL/GenBank/DDBJ whole genome shotgun (WGS) entry which is preliminary data.</text>
</comment>
<dbReference type="AlphaFoldDB" id="A0A4Z0PVU6"/>
<proteinExistence type="predicted"/>
<dbReference type="OrthoDB" id="966098at2"/>
<name>A0A4Z0PVU6_9BACT</name>
<keyword evidence="1" id="KW-0472">Membrane</keyword>
<organism evidence="2 3">
    <name type="scientific">Hymenobacter aquaticus</name>
    <dbReference type="NCBI Taxonomy" id="1867101"/>
    <lineage>
        <taxon>Bacteria</taxon>
        <taxon>Pseudomonadati</taxon>
        <taxon>Bacteroidota</taxon>
        <taxon>Cytophagia</taxon>
        <taxon>Cytophagales</taxon>
        <taxon>Hymenobacteraceae</taxon>
        <taxon>Hymenobacter</taxon>
    </lineage>
</organism>
<keyword evidence="1" id="KW-0812">Transmembrane</keyword>
<dbReference type="Proteomes" id="UP000297549">
    <property type="component" value="Unassembled WGS sequence"/>
</dbReference>
<keyword evidence="1" id="KW-1133">Transmembrane helix</keyword>
<evidence type="ECO:0000256" key="1">
    <source>
        <dbReference type="SAM" id="Phobius"/>
    </source>
</evidence>
<feature type="transmembrane region" description="Helical" evidence="1">
    <location>
        <begin position="32"/>
        <end position="50"/>
    </location>
</feature>
<dbReference type="EMBL" id="SRLC01000002">
    <property type="protein sequence ID" value="TGE21386.1"/>
    <property type="molecule type" value="Genomic_DNA"/>
</dbReference>
<protein>
    <submittedName>
        <fullName evidence="2">Uncharacterized protein</fullName>
    </submittedName>
</protein>